<proteinExistence type="predicted"/>
<dbReference type="InterPro" id="IPR004143">
    <property type="entry name" value="BPL_LPL_catalytic"/>
</dbReference>
<evidence type="ECO:0000256" key="5">
    <source>
        <dbReference type="ARBA" id="ARBA00024227"/>
    </source>
</evidence>
<keyword evidence="9" id="KW-1185">Reference proteome</keyword>
<dbReference type="Pfam" id="PF03099">
    <property type="entry name" value="BPL_LplA_LipB"/>
    <property type="match status" value="1"/>
</dbReference>
<sequence>MRTENGLSAPFSLIRLDRVDSTNDEARRLALSGAAADLLVVSAIEQSQGRGRRARPWLSPSGNLHCSVLVRIDGDLGRAAQLGFAASVALVDAFHALAPGAHFTCKWPNDVLANGRKCCGMLLEPVGCDWLIVGIGVDVVAAPPPGELLYPVASLAEFGFDGSDLDVLAAFTHGFGPLVGEWRRDGFVPIREAWLHRARGLGEPVVVRLQDETLTGLFAGLDAEGALLLDQPTQGLRRILAGDVYFPEGSGRPLPSAPLGQGD</sequence>
<keyword evidence="1 8" id="KW-0436">Ligase</keyword>
<dbReference type="PANTHER" id="PTHR12835">
    <property type="entry name" value="BIOTIN PROTEIN LIGASE"/>
    <property type="match status" value="1"/>
</dbReference>
<dbReference type="InterPro" id="IPR004408">
    <property type="entry name" value="Biotin_CoA_COase_ligase"/>
</dbReference>
<evidence type="ECO:0000313" key="8">
    <source>
        <dbReference type="EMBL" id="NFV80109.1"/>
    </source>
</evidence>
<accession>A0A7C9UVL0</accession>
<dbReference type="PROSITE" id="PS51733">
    <property type="entry name" value="BPL_LPL_CATALYTIC"/>
    <property type="match status" value="1"/>
</dbReference>
<reference evidence="8 9" key="1">
    <citation type="submission" date="2020-02" db="EMBL/GenBank/DDBJ databases">
        <authorList>
            <person name="Dziuba M."/>
            <person name="Kuznetsov B."/>
            <person name="Mardanov A."/>
            <person name="Ravin N."/>
            <person name="Grouzdev D."/>
        </authorList>
    </citation>
    <scope>NUCLEOTIDE SEQUENCE [LARGE SCALE GENOMIC DNA]</scope>
    <source>
        <strain evidence="8 9">SpK</strain>
    </source>
</reference>
<dbReference type="NCBIfam" id="TIGR00121">
    <property type="entry name" value="birA_ligase"/>
    <property type="match status" value="1"/>
</dbReference>
<evidence type="ECO:0000256" key="2">
    <source>
        <dbReference type="ARBA" id="ARBA00022741"/>
    </source>
</evidence>
<evidence type="ECO:0000259" key="7">
    <source>
        <dbReference type="PROSITE" id="PS51733"/>
    </source>
</evidence>
<dbReference type="CDD" id="cd16442">
    <property type="entry name" value="BPL"/>
    <property type="match status" value="1"/>
</dbReference>
<dbReference type="InterPro" id="IPR008988">
    <property type="entry name" value="Transcriptional_repressor_C"/>
</dbReference>
<protein>
    <recommendedName>
        <fullName evidence="5">biotin--[biotin carboxyl-carrier protein] ligase</fullName>
        <ecNumber evidence="5">6.3.4.15</ecNumber>
    </recommendedName>
</protein>
<keyword evidence="2" id="KW-0547">Nucleotide-binding</keyword>
<evidence type="ECO:0000256" key="3">
    <source>
        <dbReference type="ARBA" id="ARBA00022840"/>
    </source>
</evidence>
<evidence type="ECO:0000256" key="6">
    <source>
        <dbReference type="ARBA" id="ARBA00047846"/>
    </source>
</evidence>
<evidence type="ECO:0000256" key="1">
    <source>
        <dbReference type="ARBA" id="ARBA00022598"/>
    </source>
</evidence>
<keyword evidence="4" id="KW-0092">Biotin</keyword>
<evidence type="ECO:0000313" key="9">
    <source>
        <dbReference type="Proteomes" id="UP000480684"/>
    </source>
</evidence>
<dbReference type="PANTHER" id="PTHR12835:SF5">
    <property type="entry name" value="BIOTIN--PROTEIN LIGASE"/>
    <property type="match status" value="1"/>
</dbReference>
<keyword evidence="3" id="KW-0067">ATP-binding</keyword>
<feature type="domain" description="BPL/LPL catalytic" evidence="7">
    <location>
        <begin position="1"/>
        <end position="183"/>
    </location>
</feature>
<dbReference type="RefSeq" id="WP_163677723.1">
    <property type="nucleotide sequence ID" value="NZ_JAAIYP010000035.1"/>
</dbReference>
<name>A0A7C9UVL0_9PROT</name>
<dbReference type="SUPFAM" id="SSF55681">
    <property type="entry name" value="Class II aaRS and biotin synthetases"/>
    <property type="match status" value="1"/>
</dbReference>
<dbReference type="Gene3D" id="3.30.930.10">
    <property type="entry name" value="Bira Bifunctional Protein, Domain 2"/>
    <property type="match status" value="1"/>
</dbReference>
<organism evidence="8 9">
    <name type="scientific">Magnetospirillum aberrantis SpK</name>
    <dbReference type="NCBI Taxonomy" id="908842"/>
    <lineage>
        <taxon>Bacteria</taxon>
        <taxon>Pseudomonadati</taxon>
        <taxon>Pseudomonadota</taxon>
        <taxon>Alphaproteobacteria</taxon>
        <taxon>Rhodospirillales</taxon>
        <taxon>Rhodospirillaceae</taxon>
        <taxon>Magnetospirillum</taxon>
    </lineage>
</organism>
<dbReference type="GO" id="GO:0005524">
    <property type="term" value="F:ATP binding"/>
    <property type="evidence" value="ECO:0007669"/>
    <property type="project" value="UniProtKB-KW"/>
</dbReference>
<dbReference type="SUPFAM" id="SSF50037">
    <property type="entry name" value="C-terminal domain of transcriptional repressors"/>
    <property type="match status" value="1"/>
</dbReference>
<dbReference type="Gene3D" id="2.30.30.100">
    <property type="match status" value="1"/>
</dbReference>
<comment type="catalytic activity">
    <reaction evidence="6">
        <text>biotin + L-lysyl-[protein] + ATP = N(6)-biotinyl-L-lysyl-[protein] + AMP + diphosphate + H(+)</text>
        <dbReference type="Rhea" id="RHEA:11756"/>
        <dbReference type="Rhea" id="RHEA-COMP:9752"/>
        <dbReference type="Rhea" id="RHEA-COMP:10505"/>
        <dbReference type="ChEBI" id="CHEBI:15378"/>
        <dbReference type="ChEBI" id="CHEBI:29969"/>
        <dbReference type="ChEBI" id="CHEBI:30616"/>
        <dbReference type="ChEBI" id="CHEBI:33019"/>
        <dbReference type="ChEBI" id="CHEBI:57586"/>
        <dbReference type="ChEBI" id="CHEBI:83144"/>
        <dbReference type="ChEBI" id="CHEBI:456215"/>
        <dbReference type="EC" id="6.3.4.15"/>
    </reaction>
</comment>
<dbReference type="InterPro" id="IPR045864">
    <property type="entry name" value="aa-tRNA-synth_II/BPL/LPL"/>
</dbReference>
<dbReference type="Proteomes" id="UP000480684">
    <property type="component" value="Unassembled WGS sequence"/>
</dbReference>
<dbReference type="GO" id="GO:0005737">
    <property type="term" value="C:cytoplasm"/>
    <property type="evidence" value="ECO:0007669"/>
    <property type="project" value="TreeGrafter"/>
</dbReference>
<comment type="caution">
    <text evidence="8">The sequence shown here is derived from an EMBL/GenBank/DDBJ whole genome shotgun (WGS) entry which is preliminary data.</text>
</comment>
<dbReference type="EC" id="6.3.4.15" evidence="5"/>
<evidence type="ECO:0000256" key="4">
    <source>
        <dbReference type="ARBA" id="ARBA00023267"/>
    </source>
</evidence>
<dbReference type="InterPro" id="IPR003142">
    <property type="entry name" value="BPL_C"/>
</dbReference>
<gene>
    <name evidence="8" type="ORF">G4223_08300</name>
</gene>
<dbReference type="AlphaFoldDB" id="A0A7C9UVL0"/>
<dbReference type="Pfam" id="PF02237">
    <property type="entry name" value="BPL_C"/>
    <property type="match status" value="1"/>
</dbReference>
<dbReference type="GO" id="GO:0004077">
    <property type="term" value="F:biotin--[biotin carboxyl-carrier protein] ligase activity"/>
    <property type="evidence" value="ECO:0007669"/>
    <property type="project" value="UniProtKB-EC"/>
</dbReference>
<dbReference type="EMBL" id="JAAIYP010000035">
    <property type="protein sequence ID" value="NFV80109.1"/>
    <property type="molecule type" value="Genomic_DNA"/>
</dbReference>